<dbReference type="GO" id="GO:0000271">
    <property type="term" value="P:polysaccharide biosynthetic process"/>
    <property type="evidence" value="ECO:0007669"/>
    <property type="project" value="TreeGrafter"/>
</dbReference>
<feature type="transmembrane region" description="Helical" evidence="1">
    <location>
        <begin position="279"/>
        <end position="299"/>
    </location>
</feature>
<dbReference type="InterPro" id="IPR050879">
    <property type="entry name" value="Acyltransferase_3"/>
</dbReference>
<feature type="transmembrane region" description="Helical" evidence="1">
    <location>
        <begin position="247"/>
        <end position="267"/>
    </location>
</feature>
<feature type="transmembrane region" description="Helical" evidence="1">
    <location>
        <begin position="50"/>
        <end position="68"/>
    </location>
</feature>
<dbReference type="PANTHER" id="PTHR23028:SF53">
    <property type="entry name" value="ACYL_TRANSF_3 DOMAIN-CONTAINING PROTEIN"/>
    <property type="match status" value="1"/>
</dbReference>
<evidence type="ECO:0000256" key="1">
    <source>
        <dbReference type="SAM" id="Phobius"/>
    </source>
</evidence>
<dbReference type="Pfam" id="PF01757">
    <property type="entry name" value="Acyl_transf_3"/>
    <property type="match status" value="1"/>
</dbReference>
<name>A0A2A3M283_PSEDL</name>
<feature type="domain" description="Acyltransferase 3" evidence="2">
    <location>
        <begin position="50"/>
        <end position="351"/>
    </location>
</feature>
<dbReference type="PANTHER" id="PTHR23028">
    <property type="entry name" value="ACETYLTRANSFERASE"/>
    <property type="match status" value="1"/>
</dbReference>
<dbReference type="EMBL" id="NTME01000019">
    <property type="protein sequence ID" value="PBJ94124.1"/>
    <property type="molecule type" value="Genomic_DNA"/>
</dbReference>
<protein>
    <recommendedName>
        <fullName evidence="2">Acyltransferase 3 domain-containing protein</fullName>
    </recommendedName>
</protein>
<evidence type="ECO:0000313" key="3">
    <source>
        <dbReference type="EMBL" id="PBJ94124.1"/>
    </source>
</evidence>
<keyword evidence="1" id="KW-0472">Membrane</keyword>
<dbReference type="GO" id="GO:0016020">
    <property type="term" value="C:membrane"/>
    <property type="evidence" value="ECO:0007669"/>
    <property type="project" value="TreeGrafter"/>
</dbReference>
<sequence length="385" mass="43282">MSAPLMKLRFQLSVAIVTRRAWAGLPICTRVLVECGHRIKAFDRFRKMGLLRLFLATLVVVSHLGIDFHGWNVGVWAVVIFYMLAGHVVAKLWSRRPSGNFVTSLGWFYKDRALRIFPLYFAALLVSGLVWALGAQSYFLSKPPGLTDWLSNLTVVPLNFYMWTGIDRFSLVPPAWSLGAELQFYLLLPFLMLWPRLAMLAAAGSLLVFSFAQLGWLNTDIYGYRLLVGVLFIFLSGAIIEKPSAAGYAALIALWFILLSYVVILEVEGVRRFFDFEVAMGYLIGFPLIVAISKVRLVGSWNKLQSHAGSMSYGVFVFHFPMIWIVEMYNLPSAFRILPVMLGSVLLAAIFHYALERPVWRKLRKKLPESSPTEGKRAAGASADA</sequence>
<feature type="transmembrane region" description="Helical" evidence="1">
    <location>
        <begin position="221"/>
        <end position="240"/>
    </location>
</feature>
<feature type="transmembrane region" description="Helical" evidence="1">
    <location>
        <begin position="184"/>
        <end position="209"/>
    </location>
</feature>
<feature type="transmembrane region" description="Helical" evidence="1">
    <location>
        <begin position="311"/>
        <end position="331"/>
    </location>
</feature>
<dbReference type="Proteomes" id="UP000218102">
    <property type="component" value="Unassembled WGS sequence"/>
</dbReference>
<accession>A0A2A3M283</accession>
<feature type="transmembrane region" description="Helical" evidence="1">
    <location>
        <begin position="74"/>
        <end position="93"/>
    </location>
</feature>
<feature type="transmembrane region" description="Helical" evidence="1">
    <location>
        <begin position="146"/>
        <end position="163"/>
    </location>
</feature>
<comment type="caution">
    <text evidence="3">The sequence shown here is derived from an EMBL/GenBank/DDBJ whole genome shotgun (WGS) entry which is preliminary data.</text>
</comment>
<dbReference type="GO" id="GO:0016747">
    <property type="term" value="F:acyltransferase activity, transferring groups other than amino-acyl groups"/>
    <property type="evidence" value="ECO:0007669"/>
    <property type="project" value="InterPro"/>
</dbReference>
<dbReference type="InterPro" id="IPR002656">
    <property type="entry name" value="Acyl_transf_3_dom"/>
</dbReference>
<gene>
    <name evidence="3" type="ORF">CMV24_18500</name>
</gene>
<reference evidence="3 4" key="1">
    <citation type="submission" date="2017-09" db="EMBL/GenBank/DDBJ databases">
        <authorList>
            <person name="Ehlers B."/>
            <person name="Leendertz F.H."/>
        </authorList>
    </citation>
    <scope>NUCLEOTIDE SEQUENCE [LARGE SCALE GENOMIC DNA]</scope>
    <source>
        <strain evidence="3 4">DJ-1</strain>
    </source>
</reference>
<dbReference type="AlphaFoldDB" id="A0A2A3M283"/>
<feature type="transmembrane region" description="Helical" evidence="1">
    <location>
        <begin position="337"/>
        <end position="355"/>
    </location>
</feature>
<proteinExistence type="predicted"/>
<evidence type="ECO:0000259" key="2">
    <source>
        <dbReference type="Pfam" id="PF01757"/>
    </source>
</evidence>
<keyword evidence="1" id="KW-1133">Transmembrane helix</keyword>
<keyword evidence="1" id="KW-0812">Transmembrane</keyword>
<evidence type="ECO:0000313" key="4">
    <source>
        <dbReference type="Proteomes" id="UP000218102"/>
    </source>
</evidence>
<organism evidence="3 4">
    <name type="scientific">Pseudomonas plecoglossicida</name>
    <dbReference type="NCBI Taxonomy" id="70775"/>
    <lineage>
        <taxon>Bacteria</taxon>
        <taxon>Pseudomonadati</taxon>
        <taxon>Pseudomonadota</taxon>
        <taxon>Gammaproteobacteria</taxon>
        <taxon>Pseudomonadales</taxon>
        <taxon>Pseudomonadaceae</taxon>
        <taxon>Pseudomonas</taxon>
    </lineage>
</organism>
<feature type="transmembrane region" description="Helical" evidence="1">
    <location>
        <begin position="114"/>
        <end position="134"/>
    </location>
</feature>